<organism evidence="2 3">
    <name type="scientific">Sus scrofa</name>
    <name type="common">Pig</name>
    <dbReference type="NCBI Taxonomy" id="9823"/>
    <lineage>
        <taxon>Eukaryota</taxon>
        <taxon>Metazoa</taxon>
        <taxon>Chordata</taxon>
        <taxon>Craniata</taxon>
        <taxon>Vertebrata</taxon>
        <taxon>Euteleostomi</taxon>
        <taxon>Mammalia</taxon>
        <taxon>Eutheria</taxon>
        <taxon>Laurasiatheria</taxon>
        <taxon>Artiodactyla</taxon>
        <taxon>Suina</taxon>
        <taxon>Suidae</taxon>
        <taxon>Sus</taxon>
    </lineage>
</organism>
<feature type="transmembrane region" description="Helical" evidence="1">
    <location>
        <begin position="39"/>
        <end position="58"/>
    </location>
</feature>
<evidence type="ECO:0000256" key="1">
    <source>
        <dbReference type="SAM" id="Phobius"/>
    </source>
</evidence>
<dbReference type="Proteomes" id="UP000314985">
    <property type="component" value="Chromosome 4"/>
</dbReference>
<evidence type="ECO:0000313" key="3">
    <source>
        <dbReference type="Proteomes" id="UP000314985"/>
    </source>
</evidence>
<protein>
    <submittedName>
        <fullName evidence="2">Uncharacterized protein</fullName>
    </submittedName>
</protein>
<reference evidence="2 3" key="1">
    <citation type="submission" date="2017-08" db="EMBL/GenBank/DDBJ databases">
        <title>USMARCv1.0.</title>
        <authorList>
            <person name="Hannum G.I."/>
            <person name="Koren S."/>
            <person name="Schroeder S.G."/>
            <person name="Chin S.C."/>
            <person name="Nonneman D.J."/>
            <person name="Becker S.A."/>
            <person name="Rosen B.D."/>
            <person name="Bickhart D.M."/>
            <person name="Putnam N.H."/>
            <person name="Green R.E."/>
            <person name="Tuggle C.K."/>
            <person name="Liu H."/>
            <person name="Rohrer G.A."/>
            <person name="Warr A."/>
            <person name="Hall R."/>
            <person name="Kim K."/>
            <person name="Hume D.A."/>
            <person name="Talbot R."/>
            <person name="Chow W."/>
            <person name="Howe K."/>
            <person name="Schwartz A.S."/>
            <person name="Watson M."/>
            <person name="Archibald A.L."/>
            <person name="Phillippy A.M."/>
            <person name="Smith T.P.L."/>
        </authorList>
    </citation>
    <scope>NUCLEOTIDE SEQUENCE [LARGE SCALE GENOMIC DNA]</scope>
</reference>
<dbReference type="Ensembl" id="ENSSSCT00070015203.1">
    <property type="protein sequence ID" value="ENSSSCP00070012571.1"/>
    <property type="gene ID" value="ENSSSCG00070007881.1"/>
</dbReference>
<keyword evidence="1" id="KW-0812">Transmembrane</keyword>
<reference evidence="2" key="2">
    <citation type="submission" date="2025-08" db="UniProtKB">
        <authorList>
            <consortium name="Ensembl"/>
        </authorList>
    </citation>
    <scope>IDENTIFICATION</scope>
</reference>
<sequence length="102" mass="11528">MGTPIISLHKLSMPLSFLPGIPIIHLLFPLMVFHRLPPFLFIPYFFCSSDCIISVNLSSRSLIVSPAYSCLLLKISSNLFSSVLYSSAANFLFCSCFFFQFY</sequence>
<dbReference type="AlphaFoldDB" id="A0A4X1T972"/>
<keyword evidence="1" id="KW-1133">Transmembrane helix</keyword>
<feature type="transmembrane region" description="Helical" evidence="1">
    <location>
        <begin position="79"/>
        <end position="101"/>
    </location>
</feature>
<accession>A0A4X1T972</accession>
<feature type="transmembrane region" description="Helical" evidence="1">
    <location>
        <begin position="12"/>
        <end position="33"/>
    </location>
</feature>
<name>A0A4X1T972_PIG</name>
<keyword evidence="1" id="KW-0472">Membrane</keyword>
<evidence type="ECO:0000313" key="2">
    <source>
        <dbReference type="Ensembl" id="ENSSSCP00070012571.1"/>
    </source>
</evidence>
<proteinExistence type="predicted"/>